<feature type="region of interest" description="Disordered" evidence="1">
    <location>
        <begin position="218"/>
        <end position="269"/>
    </location>
</feature>
<reference evidence="3" key="1">
    <citation type="journal article" date="2013" name="Ind. Biotechnol.">
        <title>Comparative genomics analysis of Trichoderma reesei strains.</title>
        <authorList>
            <person name="Koike H."/>
            <person name="Aerts A."/>
            <person name="LaButti K."/>
            <person name="Grigoriev I.V."/>
            <person name="Baker S.E."/>
        </authorList>
    </citation>
    <scope>NUCLEOTIDE SEQUENCE [LARGE SCALE GENOMIC DNA]</scope>
    <source>
        <strain evidence="3">ATCC 56765 / BCRC 32924 / NRRL 11460 / Rut C-30</strain>
    </source>
</reference>
<dbReference type="OrthoDB" id="4900702at2759"/>
<dbReference type="AlphaFoldDB" id="A0A024SHM9"/>
<feature type="compositionally biased region" description="Polar residues" evidence="1">
    <location>
        <begin position="260"/>
        <end position="269"/>
    </location>
</feature>
<sequence length="269" mass="30214">MPRRPPRAPRPRGAYGLGPFETPGKPYRMSHIRKWEKHGVGDSDLLWGSYWERFNTVQIPIFGETDYFNYALEIAKLARGSKEEFERIYSQRNKERMGELLELLDKADVRAYQRYREMPCEDAAEKVCAVCKTGALEDFARLLKGIAFGWEADAVHDAQSDGHPSEGEGATQSSDSYSGSDYGYWIYEQEERAEWNDPKSREEMAACVTPLGVLFFQQPGEATSKDTVEPAVSTSRETADDGPSAKKRQPLLPGGASVGNEETQANENK</sequence>
<proteinExistence type="predicted"/>
<accession>A0A024SHM9</accession>
<protein>
    <submittedName>
        <fullName evidence="2">Uncharacterized protein</fullName>
    </submittedName>
</protein>
<feature type="region of interest" description="Disordered" evidence="1">
    <location>
        <begin position="157"/>
        <end position="177"/>
    </location>
</feature>
<dbReference type="EMBL" id="KI911140">
    <property type="protein sequence ID" value="ETS05241.1"/>
    <property type="molecule type" value="Genomic_DNA"/>
</dbReference>
<gene>
    <name evidence="2" type="ORF">M419DRAFT_5581</name>
</gene>
<name>A0A024SHM9_HYPJR</name>
<feature type="compositionally biased region" description="Basic and acidic residues" evidence="1">
    <location>
        <begin position="157"/>
        <end position="166"/>
    </location>
</feature>
<evidence type="ECO:0000313" key="2">
    <source>
        <dbReference type="EMBL" id="ETS05241.1"/>
    </source>
</evidence>
<dbReference type="HOGENOM" id="CLU_1035073_0_0_1"/>
<organism evidence="2 3">
    <name type="scientific">Hypocrea jecorina (strain ATCC 56765 / BCRC 32924 / NRRL 11460 / Rut C-30)</name>
    <name type="common">Trichoderma reesei</name>
    <dbReference type="NCBI Taxonomy" id="1344414"/>
    <lineage>
        <taxon>Eukaryota</taxon>
        <taxon>Fungi</taxon>
        <taxon>Dikarya</taxon>
        <taxon>Ascomycota</taxon>
        <taxon>Pezizomycotina</taxon>
        <taxon>Sordariomycetes</taxon>
        <taxon>Hypocreomycetidae</taxon>
        <taxon>Hypocreales</taxon>
        <taxon>Hypocreaceae</taxon>
        <taxon>Trichoderma</taxon>
    </lineage>
</organism>
<dbReference type="Proteomes" id="UP000024376">
    <property type="component" value="Unassembled WGS sequence"/>
</dbReference>
<evidence type="ECO:0000313" key="3">
    <source>
        <dbReference type="Proteomes" id="UP000024376"/>
    </source>
</evidence>
<evidence type="ECO:0000256" key="1">
    <source>
        <dbReference type="SAM" id="MobiDB-lite"/>
    </source>
</evidence>
<dbReference type="KEGG" id="trr:M419DRAFT_5581"/>